<reference evidence="3" key="2">
    <citation type="submission" date="2023-06" db="EMBL/GenBank/DDBJ databases">
        <authorList>
            <person name="Kobayashi Y."/>
            <person name="Kayamori A."/>
            <person name="Aoki K."/>
            <person name="Shiwa Y."/>
            <person name="Fujita N."/>
            <person name="Sugita T."/>
            <person name="Iwasaki W."/>
            <person name="Tanaka N."/>
            <person name="Takashima M."/>
        </authorList>
    </citation>
    <scope>NUCLEOTIDE SEQUENCE</scope>
    <source>
        <strain evidence="3">HIS016</strain>
    </source>
</reference>
<feature type="signal peptide" evidence="2">
    <location>
        <begin position="1"/>
        <end position="22"/>
    </location>
</feature>
<keyword evidence="1" id="KW-1133">Transmembrane helix</keyword>
<feature type="transmembrane region" description="Helical" evidence="1">
    <location>
        <begin position="52"/>
        <end position="70"/>
    </location>
</feature>
<organism evidence="3 4">
    <name type="scientific">Cutaneotrichosporon spelunceum</name>
    <dbReference type="NCBI Taxonomy" id="1672016"/>
    <lineage>
        <taxon>Eukaryota</taxon>
        <taxon>Fungi</taxon>
        <taxon>Dikarya</taxon>
        <taxon>Basidiomycota</taxon>
        <taxon>Agaricomycotina</taxon>
        <taxon>Tremellomycetes</taxon>
        <taxon>Trichosporonales</taxon>
        <taxon>Trichosporonaceae</taxon>
        <taxon>Cutaneotrichosporon</taxon>
    </lineage>
</organism>
<proteinExistence type="predicted"/>
<reference evidence="3" key="1">
    <citation type="journal article" date="2023" name="BMC Genomics">
        <title>Chromosome-level genome assemblies of Cutaneotrichosporon spp. (Trichosporonales, Basidiomycota) reveal imbalanced evolution between nucleotide sequences and chromosome synteny.</title>
        <authorList>
            <person name="Kobayashi Y."/>
            <person name="Kayamori A."/>
            <person name="Aoki K."/>
            <person name="Shiwa Y."/>
            <person name="Matsutani M."/>
            <person name="Fujita N."/>
            <person name="Sugita T."/>
            <person name="Iwasaki W."/>
            <person name="Tanaka N."/>
            <person name="Takashima M."/>
        </authorList>
    </citation>
    <scope>NUCLEOTIDE SEQUENCE</scope>
    <source>
        <strain evidence="3">HIS016</strain>
    </source>
</reference>
<accession>A0AAD3TZX7</accession>
<keyword evidence="4" id="KW-1185">Reference proteome</keyword>
<protein>
    <submittedName>
        <fullName evidence="3">Uncharacterized protein</fullName>
    </submittedName>
</protein>
<keyword evidence="1" id="KW-0812">Transmembrane</keyword>
<gene>
    <name evidence="3" type="ORF">CspeluHIS016_0901830</name>
</gene>
<dbReference type="Proteomes" id="UP001222932">
    <property type="component" value="Unassembled WGS sequence"/>
</dbReference>
<keyword evidence="2" id="KW-0732">Signal</keyword>
<evidence type="ECO:0000313" key="3">
    <source>
        <dbReference type="EMBL" id="GMK59966.1"/>
    </source>
</evidence>
<feature type="transmembrane region" description="Helical" evidence="1">
    <location>
        <begin position="26"/>
        <end position="45"/>
    </location>
</feature>
<evidence type="ECO:0000313" key="4">
    <source>
        <dbReference type="Proteomes" id="UP001222932"/>
    </source>
</evidence>
<name>A0AAD3TZX7_9TREE</name>
<comment type="caution">
    <text evidence="3">The sequence shown here is derived from an EMBL/GenBank/DDBJ whole genome shotgun (WGS) entry which is preliminary data.</text>
</comment>
<evidence type="ECO:0000256" key="1">
    <source>
        <dbReference type="SAM" id="Phobius"/>
    </source>
</evidence>
<dbReference type="AlphaFoldDB" id="A0AAD3TZX7"/>
<keyword evidence="1" id="KW-0472">Membrane</keyword>
<dbReference type="EMBL" id="BTCM01000009">
    <property type="protein sequence ID" value="GMK59966.1"/>
    <property type="molecule type" value="Genomic_DNA"/>
</dbReference>
<evidence type="ECO:0000256" key="2">
    <source>
        <dbReference type="SAM" id="SignalP"/>
    </source>
</evidence>
<feature type="transmembrane region" description="Helical" evidence="1">
    <location>
        <begin position="90"/>
        <end position="112"/>
    </location>
</feature>
<sequence>MIYTSLLALLVAAALRLEPAGAFTLTVTLALTLAINFATIPLIVVDSITRPIAIIIAITRPIATITLRLANIPPSRHPPPLIAVPLPLALFPFVALLPVAQVTLGIVLGMTFRQHGVNAWQNSQNIHLRTQYSHVALGSEAY</sequence>
<feature type="chain" id="PRO_5042150009" evidence="2">
    <location>
        <begin position="23"/>
        <end position="142"/>
    </location>
</feature>